<dbReference type="Pfam" id="PF05951">
    <property type="entry name" value="Peptidase_M15_2"/>
    <property type="match status" value="1"/>
</dbReference>
<feature type="signal peptide" evidence="12">
    <location>
        <begin position="1"/>
        <end position="20"/>
    </location>
</feature>
<evidence type="ECO:0000256" key="3">
    <source>
        <dbReference type="ARBA" id="ARBA00022670"/>
    </source>
</evidence>
<accession>A0A5M8FNZ1</accession>
<dbReference type="GO" id="GO:0006508">
    <property type="term" value="P:proteolysis"/>
    <property type="evidence" value="ECO:0007669"/>
    <property type="project" value="UniProtKB-KW"/>
</dbReference>
<reference evidence="13 14" key="1">
    <citation type="submission" date="2019-09" db="EMBL/GenBank/DDBJ databases">
        <title>Whole-genome sequence of the purple sulfur bacterium Thiohalocapsa marina DSM 19078.</title>
        <authorList>
            <person name="Kyndt J.A."/>
            <person name="Meyer T.E."/>
        </authorList>
    </citation>
    <scope>NUCLEOTIDE SEQUENCE [LARGE SCALE GENOMIC DNA]</scope>
    <source>
        <strain evidence="13 14">DSM 19078</strain>
    </source>
</reference>
<dbReference type="InterPro" id="IPR010275">
    <property type="entry name" value="MepK"/>
</dbReference>
<dbReference type="OrthoDB" id="9782994at2"/>
<evidence type="ECO:0000256" key="2">
    <source>
        <dbReference type="ARBA" id="ARBA00004776"/>
    </source>
</evidence>
<comment type="cofactor">
    <cofactor evidence="1">
        <name>Zn(2+)</name>
        <dbReference type="ChEBI" id="CHEBI:29105"/>
    </cofactor>
</comment>
<dbReference type="CDD" id="cd14844">
    <property type="entry name" value="Zn-DD-carboxypeptidase_like"/>
    <property type="match status" value="1"/>
</dbReference>
<keyword evidence="14" id="KW-1185">Reference proteome</keyword>
<dbReference type="GO" id="GO:0008237">
    <property type="term" value="F:metallopeptidase activity"/>
    <property type="evidence" value="ECO:0007669"/>
    <property type="project" value="UniProtKB-KW"/>
</dbReference>
<dbReference type="GO" id="GO:0071555">
    <property type="term" value="P:cell wall organization"/>
    <property type="evidence" value="ECO:0007669"/>
    <property type="project" value="UniProtKB-KW"/>
</dbReference>
<keyword evidence="6" id="KW-0378">Hydrolase</keyword>
<evidence type="ECO:0000313" key="13">
    <source>
        <dbReference type="EMBL" id="KAA6186608.1"/>
    </source>
</evidence>
<evidence type="ECO:0000256" key="7">
    <source>
        <dbReference type="ARBA" id="ARBA00022833"/>
    </source>
</evidence>
<evidence type="ECO:0000256" key="5">
    <source>
        <dbReference type="ARBA" id="ARBA00022729"/>
    </source>
</evidence>
<evidence type="ECO:0000313" key="14">
    <source>
        <dbReference type="Proteomes" id="UP000322981"/>
    </source>
</evidence>
<proteinExistence type="inferred from homology"/>
<keyword evidence="5 12" id="KW-0732">Signal</keyword>
<evidence type="ECO:0000256" key="6">
    <source>
        <dbReference type="ARBA" id="ARBA00022801"/>
    </source>
</evidence>
<dbReference type="EMBL" id="VWXX01000004">
    <property type="protein sequence ID" value="KAA6186608.1"/>
    <property type="molecule type" value="Genomic_DNA"/>
</dbReference>
<comment type="similarity">
    <text evidence="10">Belongs to the peptidase M15 family.</text>
</comment>
<evidence type="ECO:0000256" key="1">
    <source>
        <dbReference type="ARBA" id="ARBA00001947"/>
    </source>
</evidence>
<dbReference type="SUPFAM" id="SSF55166">
    <property type="entry name" value="Hedgehog/DD-peptidase"/>
    <property type="match status" value="1"/>
</dbReference>
<keyword evidence="7" id="KW-0862">Zinc</keyword>
<evidence type="ECO:0000256" key="8">
    <source>
        <dbReference type="ARBA" id="ARBA00023049"/>
    </source>
</evidence>
<evidence type="ECO:0000256" key="10">
    <source>
        <dbReference type="ARBA" id="ARBA00093448"/>
    </source>
</evidence>
<dbReference type="GO" id="GO:0046872">
    <property type="term" value="F:metal ion binding"/>
    <property type="evidence" value="ECO:0007669"/>
    <property type="project" value="UniProtKB-KW"/>
</dbReference>
<feature type="chain" id="PRO_5024298071" description="Murein endopeptidase K" evidence="12">
    <location>
        <begin position="21"/>
        <end position="178"/>
    </location>
</feature>
<protein>
    <recommendedName>
        <fullName evidence="11">Murein endopeptidase K</fullName>
    </recommendedName>
</protein>
<evidence type="ECO:0000256" key="9">
    <source>
        <dbReference type="ARBA" id="ARBA00023316"/>
    </source>
</evidence>
<keyword evidence="3" id="KW-0645">Protease</keyword>
<name>A0A5M8FNZ1_9GAMM</name>
<evidence type="ECO:0000256" key="12">
    <source>
        <dbReference type="SAM" id="SignalP"/>
    </source>
</evidence>
<dbReference type="Gene3D" id="3.30.1380.10">
    <property type="match status" value="1"/>
</dbReference>
<evidence type="ECO:0000256" key="11">
    <source>
        <dbReference type="ARBA" id="ARBA00093666"/>
    </source>
</evidence>
<dbReference type="InterPro" id="IPR009045">
    <property type="entry name" value="Zn_M74/Hedgehog-like"/>
</dbReference>
<comment type="caution">
    <text evidence="13">The sequence shown here is derived from an EMBL/GenBank/DDBJ whole genome shotgun (WGS) entry which is preliminary data.</text>
</comment>
<evidence type="ECO:0000256" key="4">
    <source>
        <dbReference type="ARBA" id="ARBA00022723"/>
    </source>
</evidence>
<dbReference type="PANTHER" id="PTHR37425:SF1">
    <property type="entry name" value="OUTER MEMBRANE PROTEIN"/>
    <property type="match status" value="1"/>
</dbReference>
<keyword evidence="8" id="KW-0482">Metalloprotease</keyword>
<organism evidence="13 14">
    <name type="scientific">Thiohalocapsa marina</name>
    <dbReference type="NCBI Taxonomy" id="424902"/>
    <lineage>
        <taxon>Bacteria</taxon>
        <taxon>Pseudomonadati</taxon>
        <taxon>Pseudomonadota</taxon>
        <taxon>Gammaproteobacteria</taxon>
        <taxon>Chromatiales</taxon>
        <taxon>Chromatiaceae</taxon>
        <taxon>Thiohalocapsa</taxon>
    </lineage>
</organism>
<dbReference type="PANTHER" id="PTHR37425">
    <property type="match status" value="1"/>
</dbReference>
<dbReference type="AlphaFoldDB" id="A0A5M8FNZ1"/>
<dbReference type="Proteomes" id="UP000322981">
    <property type="component" value="Unassembled WGS sequence"/>
</dbReference>
<keyword evidence="4" id="KW-0479">Metal-binding</keyword>
<comment type="pathway">
    <text evidence="2">Cell wall biogenesis; cell wall polysaccharide biosynthesis.</text>
</comment>
<sequence>MNRRHFLGAGLALCSAPAFAKGTTATDKQPRVLSLHHLHTDERLTLTYRIGARYQPGALRRLNHFLRDFRTGDSIEIDPQLFDLLHDVKARLGQDDGVFEIISGYRSPKTNANLRRTSSGVAKKSLHMSGQALDVRLSRTSTRSVRDTALALGRGGVGYYPKSDFVHVDTGRVRRWGA</sequence>
<gene>
    <name evidence="13" type="ORF">F2Q65_04310</name>
</gene>
<keyword evidence="9" id="KW-0961">Cell wall biogenesis/degradation</keyword>